<keyword evidence="3" id="KW-0804">Transcription</keyword>
<dbReference type="InterPro" id="IPR018060">
    <property type="entry name" value="HTH_AraC"/>
</dbReference>
<dbReference type="CDD" id="cd03136">
    <property type="entry name" value="GATase1_AraC_ArgR_like"/>
    <property type="match status" value="1"/>
</dbReference>
<dbReference type="InterPro" id="IPR018062">
    <property type="entry name" value="HTH_AraC-typ_CS"/>
</dbReference>
<dbReference type="RefSeq" id="WP_047577135.1">
    <property type="nucleotide sequence ID" value="NZ_JPQT01000119.1"/>
</dbReference>
<evidence type="ECO:0000256" key="4">
    <source>
        <dbReference type="SAM" id="MobiDB-lite"/>
    </source>
</evidence>
<dbReference type="InterPro" id="IPR052158">
    <property type="entry name" value="INH-QAR"/>
</dbReference>
<dbReference type="AlphaFoldDB" id="A0A085V0F6"/>
<dbReference type="Pfam" id="PF01965">
    <property type="entry name" value="DJ-1_PfpI"/>
    <property type="match status" value="1"/>
</dbReference>
<dbReference type="PATRIC" id="fig|317.174.peg.4073"/>
<comment type="caution">
    <text evidence="6">The sequence shown here is derived from an EMBL/GenBank/DDBJ whole genome shotgun (WGS) entry which is preliminary data.</text>
</comment>
<dbReference type="PROSITE" id="PS01124">
    <property type="entry name" value="HTH_ARAC_FAMILY_2"/>
    <property type="match status" value="1"/>
</dbReference>
<keyword evidence="2" id="KW-0238">DNA-binding</keyword>
<accession>A0A085V0F6</accession>
<reference evidence="6 7" key="1">
    <citation type="submission" date="2014-07" db="EMBL/GenBank/DDBJ databases">
        <title>Draft Genome Sequences of Environmental Pseudomonas syringae strains.</title>
        <authorList>
            <person name="Baltrus D.A."/>
            <person name="Berge O."/>
            <person name="Morris C."/>
        </authorList>
    </citation>
    <scope>NUCLEOTIDE SEQUENCE [LARGE SCALE GENOMIC DNA]</scope>
    <source>
        <strain evidence="6 7">CEB003</strain>
    </source>
</reference>
<evidence type="ECO:0000259" key="5">
    <source>
        <dbReference type="PROSITE" id="PS01124"/>
    </source>
</evidence>
<dbReference type="Gene3D" id="1.10.10.60">
    <property type="entry name" value="Homeodomain-like"/>
    <property type="match status" value="1"/>
</dbReference>
<dbReference type="InterPro" id="IPR002818">
    <property type="entry name" value="DJ-1/PfpI"/>
</dbReference>
<dbReference type="Gene3D" id="3.40.50.880">
    <property type="match status" value="1"/>
</dbReference>
<evidence type="ECO:0000256" key="3">
    <source>
        <dbReference type="ARBA" id="ARBA00023163"/>
    </source>
</evidence>
<sequence length="366" mass="40148">MAPADSRRHFGMSLKGINQPYGRTDIPSGPQADGCRKIAVVVLEHFSMMAFTGSLDALVTANYLSQTPRYEINTYGLKGGQVRSDLGIAIATDLPVDKLSVAGLDMLIVCGGLRTALTPAPALIKKLRQASRQSVLLGSLWNGCFQLAHAGLLDQRECTVHPESQASLHELCPGVRLRPQPFVITGDLVSCAGANSALGMMLAIIRRQQGAELVKGIEAILSCDRGAYAEDMPLARGGRDPAFPPQLSSLIELMENNLEDPLELDELARYVDLSRRQIERLFQTFLHSSPRRHYLELRLTRARRLLLQGNASVVEVAMACGFISSHHFSRCFRDYFGYTASQARSRQRIASDASPSQQASTKEPDR</sequence>
<dbReference type="EMBL" id="JPQT01000119">
    <property type="protein sequence ID" value="KFE48919.1"/>
    <property type="molecule type" value="Genomic_DNA"/>
</dbReference>
<evidence type="ECO:0000313" key="6">
    <source>
        <dbReference type="EMBL" id="KFE48919.1"/>
    </source>
</evidence>
<protein>
    <submittedName>
        <fullName evidence="6">AraC family transcriptional regulator</fullName>
    </submittedName>
</protein>
<dbReference type="SUPFAM" id="SSF46689">
    <property type="entry name" value="Homeodomain-like"/>
    <property type="match status" value="2"/>
</dbReference>
<evidence type="ECO:0000313" key="7">
    <source>
        <dbReference type="Proteomes" id="UP000028643"/>
    </source>
</evidence>
<organism evidence="6 7">
    <name type="scientific">Pseudomonas syringae</name>
    <dbReference type="NCBI Taxonomy" id="317"/>
    <lineage>
        <taxon>Bacteria</taxon>
        <taxon>Pseudomonadati</taxon>
        <taxon>Pseudomonadota</taxon>
        <taxon>Gammaproteobacteria</taxon>
        <taxon>Pseudomonadales</taxon>
        <taxon>Pseudomonadaceae</taxon>
        <taxon>Pseudomonas</taxon>
    </lineage>
</organism>
<feature type="compositionally biased region" description="Polar residues" evidence="4">
    <location>
        <begin position="353"/>
        <end position="366"/>
    </location>
</feature>
<name>A0A085V0F6_PSESX</name>
<dbReference type="InterPro" id="IPR029062">
    <property type="entry name" value="Class_I_gatase-like"/>
</dbReference>
<dbReference type="InterPro" id="IPR009057">
    <property type="entry name" value="Homeodomain-like_sf"/>
</dbReference>
<dbReference type="SUPFAM" id="SSF52317">
    <property type="entry name" value="Class I glutamine amidotransferase-like"/>
    <property type="match status" value="1"/>
</dbReference>
<dbReference type="PANTHER" id="PTHR43130">
    <property type="entry name" value="ARAC-FAMILY TRANSCRIPTIONAL REGULATOR"/>
    <property type="match status" value="1"/>
</dbReference>
<feature type="region of interest" description="Disordered" evidence="4">
    <location>
        <begin position="347"/>
        <end position="366"/>
    </location>
</feature>
<gene>
    <name evidence="6" type="ORF">IV02_19915</name>
</gene>
<dbReference type="SMART" id="SM00342">
    <property type="entry name" value="HTH_ARAC"/>
    <property type="match status" value="1"/>
</dbReference>
<dbReference type="Proteomes" id="UP000028643">
    <property type="component" value="Unassembled WGS sequence"/>
</dbReference>
<proteinExistence type="predicted"/>
<dbReference type="GO" id="GO:0003700">
    <property type="term" value="F:DNA-binding transcription factor activity"/>
    <property type="evidence" value="ECO:0007669"/>
    <property type="project" value="InterPro"/>
</dbReference>
<dbReference type="PANTHER" id="PTHR43130:SF3">
    <property type="entry name" value="HTH-TYPE TRANSCRIPTIONAL REGULATOR RV1931C"/>
    <property type="match status" value="1"/>
</dbReference>
<evidence type="ECO:0000256" key="1">
    <source>
        <dbReference type="ARBA" id="ARBA00023015"/>
    </source>
</evidence>
<keyword evidence="1" id="KW-0805">Transcription regulation</keyword>
<dbReference type="Pfam" id="PF12833">
    <property type="entry name" value="HTH_18"/>
    <property type="match status" value="1"/>
</dbReference>
<dbReference type="PROSITE" id="PS00041">
    <property type="entry name" value="HTH_ARAC_FAMILY_1"/>
    <property type="match status" value="1"/>
</dbReference>
<evidence type="ECO:0000256" key="2">
    <source>
        <dbReference type="ARBA" id="ARBA00023125"/>
    </source>
</evidence>
<feature type="domain" description="HTH araC/xylS-type" evidence="5">
    <location>
        <begin position="248"/>
        <end position="346"/>
    </location>
</feature>
<dbReference type="GO" id="GO:0043565">
    <property type="term" value="F:sequence-specific DNA binding"/>
    <property type="evidence" value="ECO:0007669"/>
    <property type="project" value="InterPro"/>
</dbReference>
<dbReference type="GO" id="GO:0009893">
    <property type="term" value="P:positive regulation of metabolic process"/>
    <property type="evidence" value="ECO:0007669"/>
    <property type="project" value="UniProtKB-ARBA"/>
</dbReference>